<name>A0AAE0S1L8_9BIVA</name>
<dbReference type="PROSITE" id="PS01165">
    <property type="entry name" value="COPPER_AMINE_OXID_2"/>
    <property type="match status" value="1"/>
</dbReference>
<evidence type="ECO:0000259" key="1">
    <source>
        <dbReference type="Pfam" id="PF01179"/>
    </source>
</evidence>
<dbReference type="InterPro" id="IPR049947">
    <property type="entry name" value="Cu_Am_Ox_Cu-bd"/>
</dbReference>
<feature type="domain" description="Copper amine oxidase catalytic" evidence="1">
    <location>
        <begin position="3"/>
        <end position="47"/>
    </location>
</feature>
<accession>A0AAE0S1L8</accession>
<reference evidence="2" key="3">
    <citation type="submission" date="2023-05" db="EMBL/GenBank/DDBJ databases">
        <authorList>
            <person name="Smith C.H."/>
        </authorList>
    </citation>
    <scope>NUCLEOTIDE SEQUENCE</scope>
    <source>
        <strain evidence="2">CHS0354</strain>
        <tissue evidence="2">Mantle</tissue>
    </source>
</reference>
<gene>
    <name evidence="2" type="ORF">CHS0354_026160</name>
</gene>
<comment type="caution">
    <text evidence="2">The sequence shown here is derived from an EMBL/GenBank/DDBJ whole genome shotgun (WGS) entry which is preliminary data.</text>
</comment>
<dbReference type="GO" id="GO:0008131">
    <property type="term" value="F:primary methylamine oxidase activity"/>
    <property type="evidence" value="ECO:0007669"/>
    <property type="project" value="InterPro"/>
</dbReference>
<dbReference type="EMBL" id="JAEAOA010001560">
    <property type="protein sequence ID" value="KAK3583569.1"/>
    <property type="molecule type" value="Genomic_DNA"/>
</dbReference>
<dbReference type="Gene3D" id="2.70.98.20">
    <property type="entry name" value="Copper amine oxidase, catalytic domain"/>
    <property type="match status" value="1"/>
</dbReference>
<evidence type="ECO:0000313" key="3">
    <source>
        <dbReference type="Proteomes" id="UP001195483"/>
    </source>
</evidence>
<dbReference type="GO" id="GO:0048038">
    <property type="term" value="F:quinone binding"/>
    <property type="evidence" value="ECO:0007669"/>
    <property type="project" value="InterPro"/>
</dbReference>
<protein>
    <recommendedName>
        <fullName evidence="1">Copper amine oxidase catalytic domain-containing protein</fullName>
    </recommendedName>
</protein>
<dbReference type="Proteomes" id="UP001195483">
    <property type="component" value="Unassembled WGS sequence"/>
</dbReference>
<dbReference type="InterPro" id="IPR036460">
    <property type="entry name" value="Cu_amine_oxidase_C_sf"/>
</dbReference>
<dbReference type="InterPro" id="IPR015798">
    <property type="entry name" value="Cu_amine_oxidase_C"/>
</dbReference>
<organism evidence="2 3">
    <name type="scientific">Potamilus streckersoni</name>
    <dbReference type="NCBI Taxonomy" id="2493646"/>
    <lineage>
        <taxon>Eukaryota</taxon>
        <taxon>Metazoa</taxon>
        <taxon>Spiralia</taxon>
        <taxon>Lophotrochozoa</taxon>
        <taxon>Mollusca</taxon>
        <taxon>Bivalvia</taxon>
        <taxon>Autobranchia</taxon>
        <taxon>Heteroconchia</taxon>
        <taxon>Palaeoheterodonta</taxon>
        <taxon>Unionida</taxon>
        <taxon>Unionoidea</taxon>
        <taxon>Unionidae</taxon>
        <taxon>Ambleminae</taxon>
        <taxon>Lampsilini</taxon>
        <taxon>Potamilus</taxon>
    </lineage>
</organism>
<evidence type="ECO:0000313" key="2">
    <source>
        <dbReference type="EMBL" id="KAK3583569.1"/>
    </source>
</evidence>
<dbReference type="GO" id="GO:0009308">
    <property type="term" value="P:amine metabolic process"/>
    <property type="evidence" value="ECO:0007669"/>
    <property type="project" value="InterPro"/>
</dbReference>
<reference evidence="2" key="2">
    <citation type="journal article" date="2021" name="Genome Biol. Evol.">
        <title>Developing a high-quality reference genome for a parasitic bivalve with doubly uniparental inheritance (Bivalvia: Unionida).</title>
        <authorList>
            <person name="Smith C.H."/>
        </authorList>
    </citation>
    <scope>NUCLEOTIDE SEQUENCE</scope>
    <source>
        <strain evidence="2">CHS0354</strain>
        <tissue evidence="2">Mantle</tissue>
    </source>
</reference>
<reference evidence="2" key="1">
    <citation type="journal article" date="2021" name="Genome Biol. Evol.">
        <title>A High-Quality Reference Genome for a Parasitic Bivalve with Doubly Uniparental Inheritance (Bivalvia: Unionida).</title>
        <authorList>
            <person name="Smith C.H."/>
        </authorList>
    </citation>
    <scope>NUCLEOTIDE SEQUENCE</scope>
    <source>
        <strain evidence="2">CHS0354</strain>
    </source>
</reference>
<dbReference type="GO" id="GO:0005507">
    <property type="term" value="F:copper ion binding"/>
    <property type="evidence" value="ECO:0007669"/>
    <property type="project" value="InterPro"/>
</dbReference>
<proteinExistence type="predicted"/>
<sequence>MGDLVAWITIGDYHLPTSEDVPNVATAGKSLSFTLSPFNYFSSDPSMESLDGIYMTKEDSLDSSSDLIKFDLYDNYEDNICPPEIFQLKEFVGNGSKLFMQAP</sequence>
<dbReference type="Pfam" id="PF01179">
    <property type="entry name" value="Cu_amine_oxid"/>
    <property type="match status" value="1"/>
</dbReference>
<keyword evidence="3" id="KW-1185">Reference proteome</keyword>
<dbReference type="SUPFAM" id="SSF49998">
    <property type="entry name" value="Amine oxidase catalytic domain"/>
    <property type="match status" value="1"/>
</dbReference>
<dbReference type="AlphaFoldDB" id="A0AAE0S1L8"/>